<organism evidence="2 3">
    <name type="scientific">Mycoplasma iguanae</name>
    <dbReference type="NCBI Taxonomy" id="292461"/>
    <lineage>
        <taxon>Bacteria</taxon>
        <taxon>Bacillati</taxon>
        <taxon>Mycoplasmatota</taxon>
        <taxon>Mollicutes</taxon>
        <taxon>Mycoplasmataceae</taxon>
        <taxon>Mycoplasma</taxon>
    </lineage>
</organism>
<feature type="transmembrane region" description="Helical" evidence="1">
    <location>
        <begin position="7"/>
        <end position="30"/>
    </location>
</feature>
<reference evidence="2" key="1">
    <citation type="submission" date="2022-08" db="EMBL/GenBank/DDBJ databases">
        <title>Complete genome of Mycoplasma iguanae type strain 2327.</title>
        <authorList>
            <person name="Spergser J."/>
        </authorList>
    </citation>
    <scope>NUCLEOTIDE SEQUENCE</scope>
    <source>
        <strain evidence="2">2327</strain>
    </source>
</reference>
<name>A0ABY5R7V6_9MOLU</name>
<keyword evidence="1" id="KW-0472">Membrane</keyword>
<dbReference type="Proteomes" id="UP001059252">
    <property type="component" value="Chromosome"/>
</dbReference>
<gene>
    <name evidence="2" type="ORF">NV226_02305</name>
</gene>
<proteinExistence type="predicted"/>
<evidence type="ECO:0000313" key="3">
    <source>
        <dbReference type="Proteomes" id="UP001059252"/>
    </source>
</evidence>
<dbReference type="RefSeq" id="WP_258210713.1">
    <property type="nucleotide sequence ID" value="NZ_CP102734.1"/>
</dbReference>
<keyword evidence="1" id="KW-0812">Transmembrane</keyword>
<accession>A0ABY5R7V6</accession>
<sequence length="817" mass="94985">MKKRNLFFSFLGFTTLFIFGFLGFTIYNLVVSNSNTSKIIQPVETSDVKGILKAKVNENFKNFYPSDINPRFLNLNNLSLFLEPNSEIDELRTNYEIEMKILPEGINDHDGTLQIKITTKENFNQQKEDYNVITVFGFKAIRDVSLEQKNILVHGINMFNEIELKNNITADQLNHNNFWNSIVLPQNIVKHSNLLEKVEYYTLKGFENQLRFNATIEKYEGKIFAKIELFYINNPQAGIINIVELNDIKDLDWTESLDNDFKNNVLPSHLFYLSQENLQKFFLKNFNPNIILKVVNFSPNDSNGTVILEKQDLQKNTLGYKKFILANNQSILDNALASDKNKIANFLENDLNLKNNANQILQQYNFEDAFNYRYTRLIRQIKIADQKRNNYLENTLKIYDSYKIFDLFDWKLSPDKKTLNFRFVNESNQEDNLSYTFKNKAIDFVNFNPQHFLPRKIADLKNEIHLRSMAISYFEKKETDPDRVYIISGTAWVIDKSKHEKNTYYIATNSHVVERLQSHWENITGFAYSLYNNKPYLDNGQFSNIFNASHNFRIFSKNTKWAKPLEKTKINSDKPFWDNFEIFDIGANTPLQGFASDIAIIRMTFPDDEKIGAITIRKNIPDAANYYSKMQQNPATKLKFFNSRNQYSWDSKSFTLNNMHSYSENVLPTDLVFGGYLSGQFWRTNDGSGFLKYSLNNEIREINQWDHVTDPEKRVKKLNFGTPYQISMPMAKAGTGMSGSMVMDRYGRVIGIFWGGLFPSESKELSGITKGVANIDPIGISYDNRKTILQKWLDLTKNIETDLDDSANEINFITESV</sequence>
<protein>
    <submittedName>
        <fullName evidence="2">DUF31 family protein</fullName>
    </submittedName>
</protein>
<dbReference type="InterPro" id="IPR009003">
    <property type="entry name" value="Peptidase_S1_PA"/>
</dbReference>
<evidence type="ECO:0000313" key="2">
    <source>
        <dbReference type="EMBL" id="UVD81539.1"/>
    </source>
</evidence>
<evidence type="ECO:0000256" key="1">
    <source>
        <dbReference type="SAM" id="Phobius"/>
    </source>
</evidence>
<dbReference type="SUPFAM" id="SSF50494">
    <property type="entry name" value="Trypsin-like serine proteases"/>
    <property type="match status" value="1"/>
</dbReference>
<dbReference type="EMBL" id="CP102734">
    <property type="protein sequence ID" value="UVD81539.1"/>
    <property type="molecule type" value="Genomic_DNA"/>
</dbReference>
<keyword evidence="3" id="KW-1185">Reference proteome</keyword>
<keyword evidence="1" id="KW-1133">Transmembrane helix</keyword>